<dbReference type="Pfam" id="PF01687">
    <property type="entry name" value="Flavokinase"/>
    <property type="match status" value="1"/>
</dbReference>
<evidence type="ECO:0000256" key="15">
    <source>
        <dbReference type="PIRNR" id="PIRNR004491"/>
    </source>
</evidence>
<evidence type="ECO:0000256" key="3">
    <source>
        <dbReference type="ARBA" id="ARBA00005201"/>
    </source>
</evidence>
<dbReference type="InterPro" id="IPR015864">
    <property type="entry name" value="FAD_synthase"/>
</dbReference>
<keyword evidence="8 15" id="KW-0547">Nucleotide-binding</keyword>
<dbReference type="CDD" id="cd02064">
    <property type="entry name" value="FAD_synthetase_N"/>
    <property type="match status" value="1"/>
</dbReference>
<dbReference type="Proteomes" id="UP000664332">
    <property type="component" value="Unassembled WGS sequence"/>
</dbReference>
<accession>A0A939E0K9</accession>
<dbReference type="InterPro" id="IPR023468">
    <property type="entry name" value="Riboflavin_kinase"/>
</dbReference>
<dbReference type="EMBL" id="JAFLEQ010000003">
    <property type="protein sequence ID" value="MBN9643277.1"/>
    <property type="molecule type" value="Genomic_DNA"/>
</dbReference>
<dbReference type="PIRSF" id="PIRSF004491">
    <property type="entry name" value="FAD_Synth"/>
    <property type="match status" value="1"/>
</dbReference>
<dbReference type="SMART" id="SM00904">
    <property type="entry name" value="Flavokinase"/>
    <property type="match status" value="1"/>
</dbReference>
<keyword evidence="12" id="KW-0511">Multifunctional enzyme</keyword>
<dbReference type="SUPFAM" id="SSF82114">
    <property type="entry name" value="Riboflavin kinase-like"/>
    <property type="match status" value="1"/>
</dbReference>
<dbReference type="InterPro" id="IPR014729">
    <property type="entry name" value="Rossmann-like_a/b/a_fold"/>
</dbReference>
<dbReference type="AlphaFoldDB" id="A0A939E0K9"/>
<name>A0A939E0K9_9CORY</name>
<keyword evidence="10 15" id="KW-0274">FAD</keyword>
<evidence type="ECO:0000256" key="10">
    <source>
        <dbReference type="ARBA" id="ARBA00022827"/>
    </source>
</evidence>
<keyword evidence="6 15" id="KW-0808">Transferase</keyword>
<dbReference type="GO" id="GO:0008531">
    <property type="term" value="F:riboflavin kinase activity"/>
    <property type="evidence" value="ECO:0007669"/>
    <property type="project" value="UniProtKB-UniRule"/>
</dbReference>
<evidence type="ECO:0000256" key="8">
    <source>
        <dbReference type="ARBA" id="ARBA00022741"/>
    </source>
</evidence>
<keyword evidence="11 15" id="KW-0067">ATP-binding</keyword>
<evidence type="ECO:0000256" key="6">
    <source>
        <dbReference type="ARBA" id="ARBA00022679"/>
    </source>
</evidence>
<comment type="function">
    <text evidence="1">Catalyzes the phosphorylation of riboflavin to FMN followed by the adenylation of FMN to FAD.</text>
</comment>
<dbReference type="SUPFAM" id="SSF52374">
    <property type="entry name" value="Nucleotidylyl transferase"/>
    <property type="match status" value="1"/>
</dbReference>
<dbReference type="FunFam" id="2.40.30.30:FF:000003">
    <property type="entry name" value="Riboflavin biosynthesis protein"/>
    <property type="match status" value="1"/>
</dbReference>
<dbReference type="RefSeq" id="WP_207117781.1">
    <property type="nucleotide sequence ID" value="NZ_JAFLEQ010000003.1"/>
</dbReference>
<dbReference type="FunFam" id="3.40.50.620:FF:000021">
    <property type="entry name" value="Riboflavin biosynthesis protein"/>
    <property type="match status" value="1"/>
</dbReference>
<keyword evidence="4 15" id="KW-0285">Flavoprotein</keyword>
<dbReference type="GO" id="GO:0006747">
    <property type="term" value="P:FAD biosynthetic process"/>
    <property type="evidence" value="ECO:0007669"/>
    <property type="project" value="UniProtKB-UniRule"/>
</dbReference>
<dbReference type="GO" id="GO:0009398">
    <property type="term" value="P:FMN biosynthetic process"/>
    <property type="evidence" value="ECO:0007669"/>
    <property type="project" value="UniProtKB-UniRule"/>
</dbReference>
<dbReference type="InterPro" id="IPR002606">
    <property type="entry name" value="Riboflavin_kinase_bac"/>
</dbReference>
<proteinExistence type="inferred from homology"/>
<evidence type="ECO:0000256" key="13">
    <source>
        <dbReference type="ARBA" id="ARBA00047880"/>
    </source>
</evidence>
<keyword evidence="5 15" id="KW-0288">FMN</keyword>
<dbReference type="Gene3D" id="3.40.50.620">
    <property type="entry name" value="HUPs"/>
    <property type="match status" value="1"/>
</dbReference>
<comment type="pathway">
    <text evidence="3 15">Cofactor biosynthesis; FMN biosynthesis; FMN from riboflavin (ATP route): step 1/1.</text>
</comment>
<evidence type="ECO:0000256" key="5">
    <source>
        <dbReference type="ARBA" id="ARBA00022643"/>
    </source>
</evidence>
<evidence type="ECO:0000256" key="9">
    <source>
        <dbReference type="ARBA" id="ARBA00022777"/>
    </source>
</evidence>
<keyword evidence="7 15" id="KW-0548">Nucleotidyltransferase</keyword>
<dbReference type="GO" id="GO:0005524">
    <property type="term" value="F:ATP binding"/>
    <property type="evidence" value="ECO:0007669"/>
    <property type="project" value="UniProtKB-UniRule"/>
</dbReference>
<dbReference type="InterPro" id="IPR023465">
    <property type="entry name" value="Riboflavin_kinase_dom_sf"/>
</dbReference>
<feature type="domain" description="Riboflavin kinase" evidence="16">
    <location>
        <begin position="184"/>
        <end position="320"/>
    </location>
</feature>
<comment type="caution">
    <text evidence="17">The sequence shown here is derived from an EMBL/GenBank/DDBJ whole genome shotgun (WGS) entry which is preliminary data.</text>
</comment>
<evidence type="ECO:0000313" key="17">
    <source>
        <dbReference type="EMBL" id="MBN9643277.1"/>
    </source>
</evidence>
<evidence type="ECO:0000259" key="16">
    <source>
        <dbReference type="SMART" id="SM00904"/>
    </source>
</evidence>
<dbReference type="NCBIfam" id="NF004160">
    <property type="entry name" value="PRK05627.1-3"/>
    <property type="match status" value="1"/>
</dbReference>
<gene>
    <name evidence="17" type="ORF">JZY06_01325</name>
</gene>
<dbReference type="EC" id="2.7.1.26" evidence="15"/>
<comment type="pathway">
    <text evidence="2 15">Cofactor biosynthesis; FAD biosynthesis; FAD from FMN: step 1/1.</text>
</comment>
<evidence type="ECO:0000256" key="2">
    <source>
        <dbReference type="ARBA" id="ARBA00004726"/>
    </source>
</evidence>
<dbReference type="NCBIfam" id="TIGR00083">
    <property type="entry name" value="ribF"/>
    <property type="match status" value="1"/>
</dbReference>
<dbReference type="InterPro" id="IPR015865">
    <property type="entry name" value="Riboflavin_kinase_bac/euk"/>
</dbReference>
<keyword evidence="9 15" id="KW-0418">Kinase</keyword>
<evidence type="ECO:0000256" key="4">
    <source>
        <dbReference type="ARBA" id="ARBA00022630"/>
    </source>
</evidence>
<evidence type="ECO:0000313" key="18">
    <source>
        <dbReference type="Proteomes" id="UP000664332"/>
    </source>
</evidence>
<comment type="catalytic activity">
    <reaction evidence="14 15">
        <text>FMN + ATP + H(+) = FAD + diphosphate</text>
        <dbReference type="Rhea" id="RHEA:17237"/>
        <dbReference type="ChEBI" id="CHEBI:15378"/>
        <dbReference type="ChEBI" id="CHEBI:30616"/>
        <dbReference type="ChEBI" id="CHEBI:33019"/>
        <dbReference type="ChEBI" id="CHEBI:57692"/>
        <dbReference type="ChEBI" id="CHEBI:58210"/>
        <dbReference type="EC" id="2.7.7.2"/>
    </reaction>
</comment>
<comment type="catalytic activity">
    <reaction evidence="13 15">
        <text>riboflavin + ATP = FMN + ADP + H(+)</text>
        <dbReference type="Rhea" id="RHEA:14357"/>
        <dbReference type="ChEBI" id="CHEBI:15378"/>
        <dbReference type="ChEBI" id="CHEBI:30616"/>
        <dbReference type="ChEBI" id="CHEBI:57986"/>
        <dbReference type="ChEBI" id="CHEBI:58210"/>
        <dbReference type="ChEBI" id="CHEBI:456216"/>
        <dbReference type="EC" id="2.7.1.26"/>
    </reaction>
</comment>
<dbReference type="PANTHER" id="PTHR22749">
    <property type="entry name" value="RIBOFLAVIN KINASE/FMN ADENYLYLTRANSFERASE"/>
    <property type="match status" value="1"/>
</dbReference>
<evidence type="ECO:0000256" key="12">
    <source>
        <dbReference type="ARBA" id="ARBA00023268"/>
    </source>
</evidence>
<dbReference type="GO" id="GO:0009231">
    <property type="term" value="P:riboflavin biosynthetic process"/>
    <property type="evidence" value="ECO:0007669"/>
    <property type="project" value="InterPro"/>
</dbReference>
<evidence type="ECO:0000256" key="14">
    <source>
        <dbReference type="ARBA" id="ARBA00049494"/>
    </source>
</evidence>
<evidence type="ECO:0000256" key="7">
    <source>
        <dbReference type="ARBA" id="ARBA00022695"/>
    </source>
</evidence>
<organism evidence="17 18">
    <name type="scientific">Corynebacterium mendelii</name>
    <dbReference type="NCBI Taxonomy" id="2765362"/>
    <lineage>
        <taxon>Bacteria</taxon>
        <taxon>Bacillati</taxon>
        <taxon>Actinomycetota</taxon>
        <taxon>Actinomycetes</taxon>
        <taxon>Mycobacteriales</taxon>
        <taxon>Corynebacteriaceae</taxon>
        <taxon>Corynebacterium</taxon>
    </lineage>
</organism>
<comment type="similarity">
    <text evidence="15">Belongs to the ribF family.</text>
</comment>
<protein>
    <recommendedName>
        <fullName evidence="15">Riboflavin biosynthesis protein</fullName>
    </recommendedName>
    <domain>
        <recommendedName>
            <fullName evidence="15">Riboflavin kinase</fullName>
            <ecNumber evidence="15">2.7.1.26</ecNumber>
        </recommendedName>
        <alternativeName>
            <fullName evidence="15">Flavokinase</fullName>
        </alternativeName>
    </domain>
    <domain>
        <recommendedName>
            <fullName evidence="15">FMN adenylyltransferase</fullName>
            <ecNumber evidence="15">2.7.7.2</ecNumber>
        </recommendedName>
        <alternativeName>
            <fullName evidence="15">FAD pyrophosphorylase</fullName>
        </alternativeName>
        <alternativeName>
            <fullName evidence="15">FAD synthase</fullName>
        </alternativeName>
    </domain>
</protein>
<dbReference type="Pfam" id="PF06574">
    <property type="entry name" value="FAD_syn"/>
    <property type="match status" value="1"/>
</dbReference>
<dbReference type="EC" id="2.7.7.2" evidence="15"/>
<dbReference type="PANTHER" id="PTHR22749:SF6">
    <property type="entry name" value="RIBOFLAVIN KINASE"/>
    <property type="match status" value="1"/>
</dbReference>
<evidence type="ECO:0000256" key="1">
    <source>
        <dbReference type="ARBA" id="ARBA00002121"/>
    </source>
</evidence>
<evidence type="ECO:0000256" key="11">
    <source>
        <dbReference type="ARBA" id="ARBA00022840"/>
    </source>
</evidence>
<keyword evidence="18" id="KW-1185">Reference proteome</keyword>
<dbReference type="GO" id="GO:0003919">
    <property type="term" value="F:FMN adenylyltransferase activity"/>
    <property type="evidence" value="ECO:0007669"/>
    <property type="project" value="UniProtKB-UniRule"/>
</dbReference>
<dbReference type="Gene3D" id="2.40.30.30">
    <property type="entry name" value="Riboflavin kinase-like"/>
    <property type="match status" value="1"/>
</dbReference>
<sequence>MDIWYGLDEVSPGSTGSVVTIGVFDGVHRGHRALITDAVTRARETGSAAVCLSFDPHPLSVIAPDRMPPLLAPVAERKHLVEQLGVDHMLALEFTRDLAAMSPAEFFSHILVDTLDARAVFVGANFTFGHRASGTTETLKDLGRAYGVDVVVHDLLTDTSGRTVSSSTIRTSLSRGDVADARRLLGRPFAVTGTVARGAGRGGRELGYPTANLYFPDSCAIPADGVYCGYFTITGNEAVDGDMQPGIRYPTAVSVGTNPTFNDVRRSVEAFVLDRDADLYGREVTVEFIDRIRGMEKFNGVDDLLAAMDRDVKKTRAILDNEAHSAG</sequence>
<reference evidence="17" key="1">
    <citation type="submission" date="2021-03" db="EMBL/GenBank/DDBJ databases">
        <authorList>
            <person name="Sun Q."/>
        </authorList>
    </citation>
    <scope>NUCLEOTIDE SEQUENCE</scope>
    <source>
        <strain evidence="17">CCM 8862</strain>
    </source>
</reference>